<accession>A0ABV5B2V2</accession>
<evidence type="ECO:0000313" key="1">
    <source>
        <dbReference type="EMBL" id="MFB5270009.1"/>
    </source>
</evidence>
<proteinExistence type="predicted"/>
<dbReference type="EMBL" id="JBHHMI010000056">
    <property type="protein sequence ID" value="MFB5270009.1"/>
    <property type="molecule type" value="Genomic_DNA"/>
</dbReference>
<sequence>MALVFYTSTPIGVATGITSLAIALFGAGTGVKTETVIRDGINGMSTVANQITLYGSRYDRYQIRFPFLEYTLQDGSKIRFISGNGVVERAHTGNGWEILD</sequence>
<keyword evidence="2" id="KW-1185">Reference proteome</keyword>
<reference evidence="1 2" key="1">
    <citation type="submission" date="2024-09" db="EMBL/GenBank/DDBJ databases">
        <title>Paenibacillus zeirhizospherea sp. nov., isolated from surface of the maize (Zea mays) roots in a horticulture field, Hungary.</title>
        <authorList>
            <person name="Marton D."/>
            <person name="Farkas M."/>
            <person name="Bedics A."/>
            <person name="Toth E."/>
            <person name="Tancsics A."/>
            <person name="Boka K."/>
            <person name="Maroti G."/>
            <person name="Kriszt B."/>
            <person name="Cserhati M."/>
        </authorList>
    </citation>
    <scope>NUCLEOTIDE SEQUENCE [LARGE SCALE GENOMIC DNA]</scope>
    <source>
        <strain evidence="1 2">KCTC 33519</strain>
    </source>
</reference>
<dbReference type="Proteomes" id="UP001580346">
    <property type="component" value="Unassembled WGS sequence"/>
</dbReference>
<organism evidence="1 2">
    <name type="scientific">Paenibacillus enshidis</name>
    <dbReference type="NCBI Taxonomy" id="1458439"/>
    <lineage>
        <taxon>Bacteria</taxon>
        <taxon>Bacillati</taxon>
        <taxon>Bacillota</taxon>
        <taxon>Bacilli</taxon>
        <taxon>Bacillales</taxon>
        <taxon>Paenibacillaceae</taxon>
        <taxon>Paenibacillus</taxon>
    </lineage>
</organism>
<dbReference type="RefSeq" id="WP_375358275.1">
    <property type="nucleotide sequence ID" value="NZ_JBHHMI010000056.1"/>
</dbReference>
<evidence type="ECO:0000313" key="2">
    <source>
        <dbReference type="Proteomes" id="UP001580346"/>
    </source>
</evidence>
<protein>
    <submittedName>
        <fullName evidence="1">Uncharacterized protein</fullName>
    </submittedName>
</protein>
<comment type="caution">
    <text evidence="1">The sequence shown here is derived from an EMBL/GenBank/DDBJ whole genome shotgun (WGS) entry which is preliminary data.</text>
</comment>
<name>A0ABV5B2V2_9BACL</name>
<gene>
    <name evidence="1" type="ORF">ACE41H_24950</name>
</gene>